<reference evidence="2 3" key="1">
    <citation type="submission" date="2023-07" db="EMBL/GenBank/DDBJ databases">
        <title>Sequencing the genomes of 1000 actinobacteria strains.</title>
        <authorList>
            <person name="Klenk H.-P."/>
        </authorList>
    </citation>
    <scope>NUCLEOTIDE SEQUENCE [LARGE SCALE GENOMIC DNA]</scope>
    <source>
        <strain evidence="2 3">DSM 41600</strain>
    </source>
</reference>
<protein>
    <submittedName>
        <fullName evidence="2">Uncharacterized protein</fullName>
    </submittedName>
</protein>
<proteinExistence type="predicted"/>
<organism evidence="2 3">
    <name type="scientific">Streptomyces demainii</name>
    <dbReference type="NCBI Taxonomy" id="588122"/>
    <lineage>
        <taxon>Bacteria</taxon>
        <taxon>Bacillati</taxon>
        <taxon>Actinomycetota</taxon>
        <taxon>Actinomycetes</taxon>
        <taxon>Kitasatosporales</taxon>
        <taxon>Streptomycetaceae</taxon>
        <taxon>Streptomyces</taxon>
    </lineage>
</organism>
<dbReference type="Proteomes" id="UP001234880">
    <property type="component" value="Unassembled WGS sequence"/>
</dbReference>
<evidence type="ECO:0000313" key="2">
    <source>
        <dbReference type="EMBL" id="MDP9615791.1"/>
    </source>
</evidence>
<evidence type="ECO:0000256" key="1">
    <source>
        <dbReference type="SAM" id="MobiDB-lite"/>
    </source>
</evidence>
<gene>
    <name evidence="2" type="ORF">JOF35_008129</name>
</gene>
<keyword evidence="3" id="KW-1185">Reference proteome</keyword>
<dbReference type="EMBL" id="JAURUE010000002">
    <property type="protein sequence ID" value="MDP9615791.1"/>
    <property type="molecule type" value="Genomic_DNA"/>
</dbReference>
<feature type="compositionally biased region" description="Basic residues" evidence="1">
    <location>
        <begin position="58"/>
        <end position="73"/>
    </location>
</feature>
<sequence length="96" mass="9542">MVPTVEGDAAGSTSPGRDPGRDRQAVAAGGGQGAGRTRRVGALGAPVVPHRDAGLMRRASRRGGSRTTGRRGHGFSCARTEAVGNVPGAAGLPRAS</sequence>
<name>A0ABT9L500_9ACTN</name>
<accession>A0ABT9L500</accession>
<feature type="region of interest" description="Disordered" evidence="1">
    <location>
        <begin position="1"/>
        <end position="96"/>
    </location>
</feature>
<comment type="caution">
    <text evidence="2">The sequence shown here is derived from an EMBL/GenBank/DDBJ whole genome shotgun (WGS) entry which is preliminary data.</text>
</comment>
<evidence type="ECO:0000313" key="3">
    <source>
        <dbReference type="Proteomes" id="UP001234880"/>
    </source>
</evidence>